<keyword evidence="5" id="KW-0479">Metal-binding</keyword>
<keyword evidence="10" id="KW-0560">Oxidoreductase</keyword>
<accession>A0AAN4VV27</accession>
<dbReference type="GO" id="GO:0006633">
    <property type="term" value="P:fatty acid biosynthetic process"/>
    <property type="evidence" value="ECO:0007669"/>
    <property type="project" value="UniProtKB-KW"/>
</dbReference>
<keyword evidence="17" id="KW-1185">Reference proteome</keyword>
<evidence type="ECO:0000259" key="15">
    <source>
        <dbReference type="Pfam" id="PF04116"/>
    </source>
</evidence>
<comment type="subcellular location">
    <subcellularLocation>
        <location evidence="2">Endoplasmic reticulum membrane</location>
        <topology evidence="2">Multi-pass membrane protein</topology>
    </subcellularLocation>
</comment>
<evidence type="ECO:0000313" key="16">
    <source>
        <dbReference type="EMBL" id="GJM59522.1"/>
    </source>
</evidence>
<evidence type="ECO:0000256" key="9">
    <source>
        <dbReference type="ARBA" id="ARBA00022989"/>
    </source>
</evidence>
<reference evidence="16 17" key="1">
    <citation type="submission" date="2021-12" db="EMBL/GenBank/DDBJ databases">
        <title>Genome sequencing of bacteria with rrn-lacking chromosome and rrn-plasmid.</title>
        <authorList>
            <person name="Anda M."/>
            <person name="Iwasaki W."/>
        </authorList>
    </citation>
    <scope>NUCLEOTIDE SEQUENCE [LARGE SCALE GENOMIC DNA]</scope>
    <source>
        <strain evidence="16 17">NBRC 15940</strain>
    </source>
</reference>
<evidence type="ECO:0000256" key="2">
    <source>
        <dbReference type="ARBA" id="ARBA00004477"/>
    </source>
</evidence>
<dbReference type="InterPro" id="IPR006694">
    <property type="entry name" value="Fatty_acid_hydroxylase"/>
</dbReference>
<keyword evidence="4 14" id="KW-0812">Transmembrane</keyword>
<keyword evidence="3" id="KW-0444">Lipid biosynthesis</keyword>
<feature type="transmembrane region" description="Helical" evidence="14">
    <location>
        <begin position="54"/>
        <end position="75"/>
    </location>
</feature>
<feature type="transmembrane region" description="Helical" evidence="14">
    <location>
        <begin position="137"/>
        <end position="157"/>
    </location>
</feature>
<dbReference type="RefSeq" id="WP_338235556.1">
    <property type="nucleotide sequence ID" value="NZ_BQKE01000001.1"/>
</dbReference>
<evidence type="ECO:0000313" key="17">
    <source>
        <dbReference type="Proteomes" id="UP001310022"/>
    </source>
</evidence>
<comment type="caution">
    <text evidence="16">The sequence shown here is derived from an EMBL/GenBank/DDBJ whole genome shotgun (WGS) entry which is preliminary data.</text>
</comment>
<evidence type="ECO:0000256" key="8">
    <source>
        <dbReference type="ARBA" id="ARBA00022833"/>
    </source>
</evidence>
<dbReference type="GO" id="GO:0016020">
    <property type="term" value="C:membrane"/>
    <property type="evidence" value="ECO:0007669"/>
    <property type="project" value="InterPro"/>
</dbReference>
<feature type="transmembrane region" description="Helical" evidence="14">
    <location>
        <begin position="110"/>
        <end position="131"/>
    </location>
</feature>
<evidence type="ECO:0000256" key="11">
    <source>
        <dbReference type="ARBA" id="ARBA00023098"/>
    </source>
</evidence>
<dbReference type="PANTHER" id="PTHR12863:SF1">
    <property type="entry name" value="FATTY ACID 2-HYDROXYLASE"/>
    <property type="match status" value="1"/>
</dbReference>
<evidence type="ECO:0000256" key="10">
    <source>
        <dbReference type="ARBA" id="ARBA00023002"/>
    </source>
</evidence>
<dbReference type="GO" id="GO:0005506">
    <property type="term" value="F:iron ion binding"/>
    <property type="evidence" value="ECO:0007669"/>
    <property type="project" value="InterPro"/>
</dbReference>
<evidence type="ECO:0000256" key="4">
    <source>
        <dbReference type="ARBA" id="ARBA00022692"/>
    </source>
</evidence>
<evidence type="ECO:0000256" key="5">
    <source>
        <dbReference type="ARBA" id="ARBA00022723"/>
    </source>
</evidence>
<dbReference type="Proteomes" id="UP001310022">
    <property type="component" value="Unassembled WGS sequence"/>
</dbReference>
<feature type="domain" description="Fatty acid hydroxylase" evidence="15">
    <location>
        <begin position="61"/>
        <end position="199"/>
    </location>
</feature>
<keyword evidence="9 14" id="KW-1133">Transmembrane helix</keyword>
<comment type="cofactor">
    <cofactor evidence="1">
        <name>Zn(2+)</name>
        <dbReference type="ChEBI" id="CHEBI:29105"/>
    </cofactor>
</comment>
<gene>
    <name evidence="16" type="ORF">PEDI_00740</name>
</gene>
<sequence length="206" mass="23907">MKKNATTTKSPPALFKNPILERITHTHIVYPLVIFYGGALGLMIYAAYHQLLPLFSLFGVFLFGFTLFTFVEYWAHRKLYHMVEDAGWKKRFTYTFHGVHHDFPKDRSRLAMPPLVSVTVITLVFLLFQFLIGDWAFGFVAGFISGYATYLFVHYIVHAWAPPKNAFKTLWVHHAIHHYKDDTVAFGVSSPFWDVIFGTMPEKKRK</sequence>
<organism evidence="16 17">
    <name type="scientific">Persicobacter diffluens</name>
    <dbReference type="NCBI Taxonomy" id="981"/>
    <lineage>
        <taxon>Bacteria</taxon>
        <taxon>Pseudomonadati</taxon>
        <taxon>Bacteroidota</taxon>
        <taxon>Cytophagia</taxon>
        <taxon>Cytophagales</taxon>
        <taxon>Persicobacteraceae</taxon>
        <taxon>Persicobacter</taxon>
    </lineage>
</organism>
<dbReference type="GO" id="GO:0080132">
    <property type="term" value="F:fatty acid 2-hydroxylase activity"/>
    <property type="evidence" value="ECO:0007669"/>
    <property type="project" value="InterPro"/>
</dbReference>
<evidence type="ECO:0000256" key="12">
    <source>
        <dbReference type="ARBA" id="ARBA00023136"/>
    </source>
</evidence>
<evidence type="ECO:0000256" key="7">
    <source>
        <dbReference type="ARBA" id="ARBA00022832"/>
    </source>
</evidence>
<keyword evidence="8" id="KW-0862">Zinc</keyword>
<evidence type="ECO:0000256" key="1">
    <source>
        <dbReference type="ARBA" id="ARBA00001947"/>
    </source>
</evidence>
<dbReference type="Pfam" id="PF04116">
    <property type="entry name" value="FA_hydroxylase"/>
    <property type="match status" value="1"/>
</dbReference>
<evidence type="ECO:0000256" key="14">
    <source>
        <dbReference type="SAM" id="Phobius"/>
    </source>
</evidence>
<name>A0AAN4VV27_9BACT</name>
<protein>
    <submittedName>
        <fullName evidence="16">Fatty acid hydroxylase</fullName>
    </submittedName>
</protein>
<keyword evidence="7" id="KW-0276">Fatty acid metabolism</keyword>
<evidence type="ECO:0000256" key="6">
    <source>
        <dbReference type="ARBA" id="ARBA00022824"/>
    </source>
</evidence>
<keyword evidence="11" id="KW-0443">Lipid metabolism</keyword>
<dbReference type="InterPro" id="IPR014430">
    <property type="entry name" value="Scs7"/>
</dbReference>
<keyword evidence="13" id="KW-0275">Fatty acid biosynthesis</keyword>
<feature type="transmembrane region" description="Helical" evidence="14">
    <location>
        <begin position="28"/>
        <end position="48"/>
    </location>
</feature>
<dbReference type="PANTHER" id="PTHR12863">
    <property type="entry name" value="FATTY ACID HYDROXYLASE"/>
    <property type="match status" value="1"/>
</dbReference>
<proteinExistence type="predicted"/>
<dbReference type="AlphaFoldDB" id="A0AAN4VV27"/>
<keyword evidence="12 14" id="KW-0472">Membrane</keyword>
<evidence type="ECO:0000256" key="13">
    <source>
        <dbReference type="ARBA" id="ARBA00023160"/>
    </source>
</evidence>
<dbReference type="EMBL" id="BQKE01000001">
    <property type="protein sequence ID" value="GJM59522.1"/>
    <property type="molecule type" value="Genomic_DNA"/>
</dbReference>
<keyword evidence="6" id="KW-0256">Endoplasmic reticulum</keyword>
<evidence type="ECO:0000256" key="3">
    <source>
        <dbReference type="ARBA" id="ARBA00022516"/>
    </source>
</evidence>